<dbReference type="GO" id="GO:0043565">
    <property type="term" value="F:sequence-specific DNA binding"/>
    <property type="evidence" value="ECO:0007669"/>
    <property type="project" value="InterPro"/>
</dbReference>
<dbReference type="OrthoDB" id="2447880at2759"/>
<reference evidence="4" key="1">
    <citation type="submission" date="2019-04" db="EMBL/GenBank/DDBJ databases">
        <title>Sequencing of skin fungus with MAO and IRED activity.</title>
        <authorList>
            <person name="Marsaioli A.J."/>
            <person name="Bonatto J.M.C."/>
            <person name="Reis Junior O."/>
        </authorList>
    </citation>
    <scope>NUCLEOTIDE SEQUENCE</scope>
    <source>
        <strain evidence="4">30M1</strain>
    </source>
</reference>
<dbReference type="Proteomes" id="UP000801428">
    <property type="component" value="Unassembled WGS sequence"/>
</dbReference>
<dbReference type="InterPro" id="IPR009057">
    <property type="entry name" value="Homeodomain-like_sf"/>
</dbReference>
<keyword evidence="2" id="KW-0804">Transcription</keyword>
<sequence>MGFIEEAARKGDAKNLKLHDIAKKVGLTPRYFHKIFKDKTGTTPREYTNIIAAQHSSTSPSSGSRTSPCNAENFDWDTFDIAELAQYQFDSNQTLEGDFLTQAAQITAAGFGETPAQGLPLLTWSASSPECDNSETDSTLSGEHLIGFGGWEPASTGVEQCQNTAPLLDPTFDFDLTMCMAFLDDHQATTPDMAPIFETNFAPNHLV</sequence>
<gene>
    <name evidence="4" type="ORF">E8E13_008286</name>
</gene>
<evidence type="ECO:0000256" key="1">
    <source>
        <dbReference type="ARBA" id="ARBA00023015"/>
    </source>
</evidence>
<evidence type="ECO:0000313" key="5">
    <source>
        <dbReference type="Proteomes" id="UP000801428"/>
    </source>
</evidence>
<proteinExistence type="predicted"/>
<dbReference type="InterPro" id="IPR018060">
    <property type="entry name" value="HTH_AraC"/>
</dbReference>
<dbReference type="AlphaFoldDB" id="A0A9P4WBI0"/>
<keyword evidence="1" id="KW-0805">Transcription regulation</keyword>
<evidence type="ECO:0000256" key="2">
    <source>
        <dbReference type="ARBA" id="ARBA00023163"/>
    </source>
</evidence>
<comment type="caution">
    <text evidence="4">The sequence shown here is derived from an EMBL/GenBank/DDBJ whole genome shotgun (WGS) entry which is preliminary data.</text>
</comment>
<protein>
    <recommendedName>
        <fullName evidence="3">HTH araC/xylS-type domain-containing protein</fullName>
    </recommendedName>
</protein>
<evidence type="ECO:0000313" key="4">
    <source>
        <dbReference type="EMBL" id="KAF3001457.1"/>
    </source>
</evidence>
<feature type="domain" description="HTH araC/xylS-type" evidence="3">
    <location>
        <begin position="1"/>
        <end position="47"/>
    </location>
</feature>
<accession>A0A9P4WBI0</accession>
<dbReference type="GO" id="GO:0003700">
    <property type="term" value="F:DNA-binding transcription factor activity"/>
    <property type="evidence" value="ECO:0007669"/>
    <property type="project" value="InterPro"/>
</dbReference>
<dbReference type="SUPFAM" id="SSF46689">
    <property type="entry name" value="Homeodomain-like"/>
    <property type="match status" value="1"/>
</dbReference>
<dbReference type="PROSITE" id="PS01124">
    <property type="entry name" value="HTH_ARAC_FAMILY_2"/>
    <property type="match status" value="1"/>
</dbReference>
<dbReference type="EMBL" id="SWKU01000013">
    <property type="protein sequence ID" value="KAF3001457.1"/>
    <property type="molecule type" value="Genomic_DNA"/>
</dbReference>
<dbReference type="Gene3D" id="1.10.10.60">
    <property type="entry name" value="Homeodomain-like"/>
    <property type="match status" value="1"/>
</dbReference>
<name>A0A9P4WBI0_CURKU</name>
<evidence type="ECO:0000259" key="3">
    <source>
        <dbReference type="PROSITE" id="PS01124"/>
    </source>
</evidence>
<dbReference type="Pfam" id="PF00165">
    <property type="entry name" value="HTH_AraC"/>
    <property type="match status" value="1"/>
</dbReference>
<keyword evidence="5" id="KW-1185">Reference proteome</keyword>
<organism evidence="4 5">
    <name type="scientific">Curvularia kusanoi</name>
    <name type="common">Cochliobolus kusanoi</name>
    <dbReference type="NCBI Taxonomy" id="90978"/>
    <lineage>
        <taxon>Eukaryota</taxon>
        <taxon>Fungi</taxon>
        <taxon>Dikarya</taxon>
        <taxon>Ascomycota</taxon>
        <taxon>Pezizomycotina</taxon>
        <taxon>Dothideomycetes</taxon>
        <taxon>Pleosporomycetidae</taxon>
        <taxon>Pleosporales</taxon>
        <taxon>Pleosporineae</taxon>
        <taxon>Pleosporaceae</taxon>
        <taxon>Curvularia</taxon>
    </lineage>
</organism>